<name>A0A518BNP7_9BACT</name>
<gene>
    <name evidence="1" type="ORF">Pla133_37050</name>
</gene>
<proteinExistence type="predicted"/>
<dbReference type="Pfam" id="PF08899">
    <property type="entry name" value="DUF1844"/>
    <property type="match status" value="1"/>
</dbReference>
<keyword evidence="2" id="KW-1185">Reference proteome</keyword>
<accession>A0A518BNP7</accession>
<evidence type="ECO:0000313" key="1">
    <source>
        <dbReference type="EMBL" id="QDU68605.1"/>
    </source>
</evidence>
<dbReference type="Proteomes" id="UP000316921">
    <property type="component" value="Chromosome"/>
</dbReference>
<dbReference type="KEGG" id="pbap:Pla133_37050"/>
<organism evidence="1 2">
    <name type="scientific">Engelhardtia mirabilis</name>
    <dbReference type="NCBI Taxonomy" id="2528011"/>
    <lineage>
        <taxon>Bacteria</taxon>
        <taxon>Pseudomonadati</taxon>
        <taxon>Planctomycetota</taxon>
        <taxon>Planctomycetia</taxon>
        <taxon>Planctomycetia incertae sedis</taxon>
        <taxon>Engelhardtia</taxon>
    </lineage>
</organism>
<protein>
    <recommendedName>
        <fullName evidence="3">DUF1844 domain-containing protein</fullName>
    </recommendedName>
</protein>
<reference evidence="1 2" key="1">
    <citation type="submission" date="2019-02" db="EMBL/GenBank/DDBJ databases">
        <title>Deep-cultivation of Planctomycetes and their phenomic and genomic characterization uncovers novel biology.</title>
        <authorList>
            <person name="Wiegand S."/>
            <person name="Jogler M."/>
            <person name="Boedeker C."/>
            <person name="Pinto D."/>
            <person name="Vollmers J."/>
            <person name="Rivas-Marin E."/>
            <person name="Kohn T."/>
            <person name="Peeters S.H."/>
            <person name="Heuer A."/>
            <person name="Rast P."/>
            <person name="Oberbeckmann S."/>
            <person name="Bunk B."/>
            <person name="Jeske O."/>
            <person name="Meyerdierks A."/>
            <person name="Storesund J.E."/>
            <person name="Kallscheuer N."/>
            <person name="Luecker S."/>
            <person name="Lage O.M."/>
            <person name="Pohl T."/>
            <person name="Merkel B.J."/>
            <person name="Hornburger P."/>
            <person name="Mueller R.-W."/>
            <person name="Bruemmer F."/>
            <person name="Labrenz M."/>
            <person name="Spormann A.M."/>
            <person name="Op den Camp H."/>
            <person name="Overmann J."/>
            <person name="Amann R."/>
            <person name="Jetten M.S.M."/>
            <person name="Mascher T."/>
            <person name="Medema M.H."/>
            <person name="Devos D.P."/>
            <person name="Kaster A.-K."/>
            <person name="Ovreas L."/>
            <person name="Rohde M."/>
            <person name="Galperin M.Y."/>
            <person name="Jogler C."/>
        </authorList>
    </citation>
    <scope>NUCLEOTIDE SEQUENCE [LARGE SCALE GENOMIC DNA]</scope>
    <source>
        <strain evidence="1 2">Pla133</strain>
    </source>
</reference>
<evidence type="ECO:0000313" key="2">
    <source>
        <dbReference type="Proteomes" id="UP000316921"/>
    </source>
</evidence>
<dbReference type="InterPro" id="IPR014995">
    <property type="entry name" value="DUF1844"/>
</dbReference>
<evidence type="ECO:0008006" key="3">
    <source>
        <dbReference type="Google" id="ProtNLM"/>
    </source>
</evidence>
<sequence>MLPGGDFKLFLTRLGYQAMLSLGLIENPATGKARREESQARMVLQDLRMLAHKTEGNLDIDEMEALTNLVRDLERHLGEDE</sequence>
<dbReference type="AlphaFoldDB" id="A0A518BNP7"/>
<dbReference type="EMBL" id="CP036287">
    <property type="protein sequence ID" value="QDU68605.1"/>
    <property type="molecule type" value="Genomic_DNA"/>
</dbReference>